<keyword evidence="3" id="KW-1185">Reference proteome</keyword>
<dbReference type="AlphaFoldDB" id="A0ABD3MQP2"/>
<gene>
    <name evidence="2" type="ORF">ACHAWU_005707</name>
</gene>
<dbReference type="InterPro" id="IPR029068">
    <property type="entry name" value="Glyas_Bleomycin-R_OHBP_Dase"/>
</dbReference>
<proteinExistence type="predicted"/>
<comment type="caution">
    <text evidence="2">The sequence shown here is derived from an EMBL/GenBank/DDBJ whole genome shotgun (WGS) entry which is preliminary data.</text>
</comment>
<reference evidence="2 3" key="1">
    <citation type="submission" date="2024-10" db="EMBL/GenBank/DDBJ databases">
        <title>Updated reference genomes for cyclostephanoid diatoms.</title>
        <authorList>
            <person name="Roberts W.R."/>
            <person name="Alverson A.J."/>
        </authorList>
    </citation>
    <scope>NUCLEOTIDE SEQUENCE [LARGE SCALE GENOMIC DNA]</scope>
    <source>
        <strain evidence="2 3">AJA232-27</strain>
    </source>
</reference>
<dbReference type="Proteomes" id="UP001530293">
    <property type="component" value="Unassembled WGS sequence"/>
</dbReference>
<evidence type="ECO:0000313" key="3">
    <source>
        <dbReference type="Proteomes" id="UP001530293"/>
    </source>
</evidence>
<name>A0ABD3MQP2_9STRA</name>
<evidence type="ECO:0000313" key="2">
    <source>
        <dbReference type="EMBL" id="KAL3766315.1"/>
    </source>
</evidence>
<dbReference type="Gene3D" id="3.10.180.10">
    <property type="entry name" value="2,3-Dihydroxybiphenyl 1,2-Dioxygenase, domain 1"/>
    <property type="match status" value="1"/>
</dbReference>
<evidence type="ECO:0008006" key="4">
    <source>
        <dbReference type="Google" id="ProtNLM"/>
    </source>
</evidence>
<accession>A0ABD3MQP2</accession>
<feature type="region of interest" description="Disordered" evidence="1">
    <location>
        <begin position="81"/>
        <end position="100"/>
    </location>
</feature>
<protein>
    <recommendedName>
        <fullName evidence="4">VOC domain-containing protein</fullName>
    </recommendedName>
</protein>
<dbReference type="EMBL" id="JALLBG020000087">
    <property type="protein sequence ID" value="KAL3766315.1"/>
    <property type="molecule type" value="Genomic_DNA"/>
</dbReference>
<organism evidence="2 3">
    <name type="scientific">Discostella pseudostelligera</name>
    <dbReference type="NCBI Taxonomy" id="259834"/>
    <lineage>
        <taxon>Eukaryota</taxon>
        <taxon>Sar</taxon>
        <taxon>Stramenopiles</taxon>
        <taxon>Ochrophyta</taxon>
        <taxon>Bacillariophyta</taxon>
        <taxon>Coscinodiscophyceae</taxon>
        <taxon>Thalassiosirophycidae</taxon>
        <taxon>Stephanodiscales</taxon>
        <taxon>Stephanodiscaceae</taxon>
        <taxon>Discostella</taxon>
    </lineage>
</organism>
<sequence length="330" mass="36478">MAKNHSVSMMPASLTKCTTHLILLYSSVVTLLGFRHTRLSLLVEAFSPSATLTISPSHSRHDVRSSGEHRLNIGRRRCTAISSSSSSSDSNESTSNSKSSLLSSTSTISQQFTTAHILHHHAAIKTRNITNAIDFYSLLGFQVESKFVSGPARVAWLIHDSSGINSNNEQSSQYNSNFAQCRIELIEVPSYMLNEPEGMQKRAINLVERPELLGLNHVALDVTGCIASRSNDNVDDDDDANTSTDPRTSCALYQLQEWIDDLNTLSIQKFGKSLRVAVSPTKRIIGREVYEMAFLFDADGSLVELLNHSGTLEQEMDDGWIPWDGRGFVQ</sequence>
<evidence type="ECO:0000256" key="1">
    <source>
        <dbReference type="SAM" id="MobiDB-lite"/>
    </source>
</evidence>